<feature type="transmembrane region" description="Helical" evidence="1">
    <location>
        <begin position="125"/>
        <end position="145"/>
    </location>
</feature>
<dbReference type="RefSeq" id="WP_343788510.1">
    <property type="nucleotide sequence ID" value="NZ_BAAAFH010000022.1"/>
</dbReference>
<dbReference type="EMBL" id="BAAAFH010000022">
    <property type="protein sequence ID" value="GAA0876191.1"/>
    <property type="molecule type" value="Genomic_DNA"/>
</dbReference>
<feature type="transmembrane region" description="Helical" evidence="1">
    <location>
        <begin position="151"/>
        <end position="168"/>
    </location>
</feature>
<evidence type="ECO:0000313" key="3">
    <source>
        <dbReference type="Proteomes" id="UP001501126"/>
    </source>
</evidence>
<keyword evidence="3" id="KW-1185">Reference proteome</keyword>
<protein>
    <submittedName>
        <fullName evidence="2">Uncharacterized protein</fullName>
    </submittedName>
</protein>
<comment type="caution">
    <text evidence="2">The sequence shown here is derived from an EMBL/GenBank/DDBJ whole genome shotgun (WGS) entry which is preliminary data.</text>
</comment>
<reference evidence="3" key="1">
    <citation type="journal article" date="2019" name="Int. J. Syst. Evol. Microbiol.">
        <title>The Global Catalogue of Microorganisms (GCM) 10K type strain sequencing project: providing services to taxonomists for standard genome sequencing and annotation.</title>
        <authorList>
            <consortium name="The Broad Institute Genomics Platform"/>
            <consortium name="The Broad Institute Genome Sequencing Center for Infectious Disease"/>
            <person name="Wu L."/>
            <person name="Ma J."/>
        </authorList>
    </citation>
    <scope>NUCLEOTIDE SEQUENCE [LARGE SCALE GENOMIC DNA]</scope>
    <source>
        <strain evidence="3">JCM 16083</strain>
    </source>
</reference>
<keyword evidence="1" id="KW-0812">Transmembrane</keyword>
<sequence>MSFESRIIVAVALMYAVFGATQYLTTEVFIAPFLLNATLLFLIADSLFIKSLLKNKKVNLGLLSFAVYATTNLFNDQWFMAFLLNFEELSTWFDSRIYHIVRLVGVSFLVLSLLTQLYYLRRSKVWFLVFFLVSTVFVTSLFLETVFAPEITVYLVGGMALLMNYFFFEDEQLPQPFFTVNSLWFLLSLLNLFELLSTGI</sequence>
<evidence type="ECO:0000313" key="2">
    <source>
        <dbReference type="EMBL" id="GAA0876191.1"/>
    </source>
</evidence>
<keyword evidence="1" id="KW-0472">Membrane</keyword>
<dbReference type="Proteomes" id="UP001501126">
    <property type="component" value="Unassembled WGS sequence"/>
</dbReference>
<proteinExistence type="predicted"/>
<organism evidence="2 3">
    <name type="scientific">Wandonia haliotis</name>
    <dbReference type="NCBI Taxonomy" id="574963"/>
    <lineage>
        <taxon>Bacteria</taxon>
        <taxon>Pseudomonadati</taxon>
        <taxon>Bacteroidota</taxon>
        <taxon>Flavobacteriia</taxon>
        <taxon>Flavobacteriales</taxon>
        <taxon>Crocinitomicaceae</taxon>
        <taxon>Wandonia</taxon>
    </lineage>
</organism>
<gene>
    <name evidence="2" type="ORF">GCM10009118_26010</name>
</gene>
<feature type="transmembrane region" description="Helical" evidence="1">
    <location>
        <begin position="29"/>
        <end position="48"/>
    </location>
</feature>
<keyword evidence="1" id="KW-1133">Transmembrane helix</keyword>
<feature type="transmembrane region" description="Helical" evidence="1">
    <location>
        <begin position="177"/>
        <end position="196"/>
    </location>
</feature>
<evidence type="ECO:0000256" key="1">
    <source>
        <dbReference type="SAM" id="Phobius"/>
    </source>
</evidence>
<feature type="transmembrane region" description="Helical" evidence="1">
    <location>
        <begin position="100"/>
        <end position="120"/>
    </location>
</feature>
<feature type="transmembrane region" description="Helical" evidence="1">
    <location>
        <begin position="60"/>
        <end position="80"/>
    </location>
</feature>
<name>A0ABP3Y3P9_9FLAO</name>
<accession>A0ABP3Y3P9</accession>